<protein>
    <submittedName>
        <fullName evidence="1">Uncharacterized protein</fullName>
    </submittedName>
</protein>
<dbReference type="AlphaFoldDB" id="A0A6C0EYX9"/>
<proteinExistence type="predicted"/>
<accession>A0A6C0EYX9</accession>
<reference evidence="1" key="1">
    <citation type="journal article" date="2020" name="Nature">
        <title>Giant virus diversity and host interactions through global metagenomics.</title>
        <authorList>
            <person name="Schulz F."/>
            <person name="Roux S."/>
            <person name="Paez-Espino D."/>
            <person name="Jungbluth S."/>
            <person name="Walsh D.A."/>
            <person name="Denef V.J."/>
            <person name="McMahon K.D."/>
            <person name="Konstantinidis K.T."/>
            <person name="Eloe-Fadrosh E.A."/>
            <person name="Kyrpides N.C."/>
            <person name="Woyke T."/>
        </authorList>
    </citation>
    <scope>NUCLEOTIDE SEQUENCE</scope>
    <source>
        <strain evidence="1">GVMAG-M-3300009163-63</strain>
    </source>
</reference>
<evidence type="ECO:0000313" key="1">
    <source>
        <dbReference type="EMBL" id="QHT34406.1"/>
    </source>
</evidence>
<dbReference type="EMBL" id="MN738999">
    <property type="protein sequence ID" value="QHT34406.1"/>
    <property type="molecule type" value="Genomic_DNA"/>
</dbReference>
<sequence>MTVGMMNSAPSNVFTPTMDVATAAVDPEMRVGHPPIIEVINEIIIVLWIPVMGGSPRMDANAIDSGIKSRAIVRPEKNSLITWVGFIDDDKFVSKFIFYTGQCIIYYNY</sequence>
<organism evidence="1">
    <name type="scientific">viral metagenome</name>
    <dbReference type="NCBI Taxonomy" id="1070528"/>
    <lineage>
        <taxon>unclassified sequences</taxon>
        <taxon>metagenomes</taxon>
        <taxon>organismal metagenomes</taxon>
    </lineage>
</organism>
<name>A0A6C0EYX9_9ZZZZ</name>